<keyword evidence="5 8" id="KW-0548">Nucleotidyltransferase</keyword>
<name>A0ABR0JT49_9PEZI</name>
<proteinExistence type="inferred from homology"/>
<evidence type="ECO:0000256" key="1">
    <source>
        <dbReference type="ARBA" id="ARBA00006460"/>
    </source>
</evidence>
<dbReference type="Proteomes" id="UP001357485">
    <property type="component" value="Unassembled WGS sequence"/>
</dbReference>
<dbReference type="PANTHER" id="PTHR19376">
    <property type="entry name" value="DNA-DIRECTED RNA POLYMERASE"/>
    <property type="match status" value="1"/>
</dbReference>
<evidence type="ECO:0000256" key="2">
    <source>
        <dbReference type="ARBA" id="ARBA00012418"/>
    </source>
</evidence>
<evidence type="ECO:0000256" key="6">
    <source>
        <dbReference type="ARBA" id="ARBA00023163"/>
    </source>
</evidence>
<organism evidence="8 9">
    <name type="scientific">Cryomyces antarcticus</name>
    <dbReference type="NCBI Taxonomy" id="329879"/>
    <lineage>
        <taxon>Eukaryota</taxon>
        <taxon>Fungi</taxon>
        <taxon>Dikarya</taxon>
        <taxon>Ascomycota</taxon>
        <taxon>Pezizomycotina</taxon>
        <taxon>Dothideomycetes</taxon>
        <taxon>Dothideomycetes incertae sedis</taxon>
        <taxon>Cryomyces</taxon>
    </lineage>
</organism>
<protein>
    <recommendedName>
        <fullName evidence="2">DNA-directed RNA polymerase</fullName>
        <ecNumber evidence="2">2.7.7.6</ecNumber>
    </recommendedName>
</protein>
<dbReference type="GO" id="GO:0000428">
    <property type="term" value="C:DNA-directed RNA polymerase complex"/>
    <property type="evidence" value="ECO:0007669"/>
    <property type="project" value="UniProtKB-KW"/>
</dbReference>
<accession>A0ABR0JT49</accession>
<keyword evidence="9" id="KW-1185">Reference proteome</keyword>
<dbReference type="EMBL" id="JAVRRA010027073">
    <property type="protein sequence ID" value="KAK5069980.1"/>
    <property type="molecule type" value="Genomic_DNA"/>
</dbReference>
<reference evidence="8 9" key="1">
    <citation type="submission" date="2023-08" db="EMBL/GenBank/DDBJ databases">
        <title>Black Yeasts Isolated from many extreme environments.</title>
        <authorList>
            <person name="Coleine C."/>
            <person name="Stajich J.E."/>
            <person name="Selbmann L."/>
        </authorList>
    </citation>
    <scope>NUCLEOTIDE SEQUENCE [LARGE SCALE GENOMIC DNA]</scope>
    <source>
        <strain evidence="8 9">CCFEE 536</strain>
    </source>
</reference>
<dbReference type="PANTHER" id="PTHR19376:SF37">
    <property type="entry name" value="DNA-DIRECTED RNA POLYMERASE II SUBUNIT RPB1"/>
    <property type="match status" value="1"/>
</dbReference>
<evidence type="ECO:0000256" key="4">
    <source>
        <dbReference type="ARBA" id="ARBA00022679"/>
    </source>
</evidence>
<dbReference type="Pfam" id="PF04997">
    <property type="entry name" value="RNA_pol_Rpb1_1"/>
    <property type="match status" value="1"/>
</dbReference>
<keyword evidence="4 8" id="KW-0808">Transferase</keyword>
<dbReference type="InterPro" id="IPR007080">
    <property type="entry name" value="RNA_pol_Rpb1_1"/>
</dbReference>
<dbReference type="InterPro" id="IPR045867">
    <property type="entry name" value="DNA-dir_RpoC_beta_prime"/>
</dbReference>
<evidence type="ECO:0000256" key="3">
    <source>
        <dbReference type="ARBA" id="ARBA00022478"/>
    </source>
</evidence>
<evidence type="ECO:0000259" key="7">
    <source>
        <dbReference type="Pfam" id="PF04997"/>
    </source>
</evidence>
<evidence type="ECO:0000313" key="9">
    <source>
        <dbReference type="Proteomes" id="UP001357485"/>
    </source>
</evidence>
<gene>
    <name evidence="8" type="primary">RPO21_1</name>
    <name evidence="8" type="ORF">LTR16_009419</name>
</gene>
<dbReference type="Gene3D" id="4.10.860.120">
    <property type="entry name" value="RNA polymerase II, clamp domain"/>
    <property type="match status" value="1"/>
</dbReference>
<evidence type="ECO:0000313" key="8">
    <source>
        <dbReference type="EMBL" id="KAK5069980.1"/>
    </source>
</evidence>
<comment type="caution">
    <text evidence="8">The sequence shown here is derived from an EMBL/GenBank/DDBJ whole genome shotgun (WGS) entry which is preliminary data.</text>
</comment>
<keyword evidence="3 8" id="KW-0240">DNA-directed RNA polymerase</keyword>
<dbReference type="GO" id="GO:0003899">
    <property type="term" value="F:DNA-directed RNA polymerase activity"/>
    <property type="evidence" value="ECO:0007669"/>
    <property type="project" value="UniProtKB-EC"/>
</dbReference>
<keyword evidence="6" id="KW-0804">Transcription</keyword>
<dbReference type="EC" id="2.7.7.6" evidence="2"/>
<sequence>MANLNFAPSSAPLKTIQEIQFGLLGPEEIRNMSVVGIQYPETMDEQKQRPREMGLNDPKLGSIDRAFSCGTCGENMQECPGHFGHIDLAVPVFHIGFIKKIKKLLETVCHNCGKILKDEVSLTLK</sequence>
<dbReference type="SUPFAM" id="SSF64484">
    <property type="entry name" value="beta and beta-prime subunits of DNA dependent RNA-polymerase"/>
    <property type="match status" value="1"/>
</dbReference>
<evidence type="ECO:0000256" key="5">
    <source>
        <dbReference type="ARBA" id="ARBA00022695"/>
    </source>
</evidence>
<dbReference type="InterPro" id="IPR044893">
    <property type="entry name" value="RNA_pol_Rpb1_clamp_domain"/>
</dbReference>
<comment type="similarity">
    <text evidence="1">Belongs to the RNA polymerase beta' chain family.</text>
</comment>
<feature type="domain" description="RNA polymerase Rpb1" evidence="7">
    <location>
        <begin position="14"/>
        <end position="119"/>
    </location>
</feature>